<dbReference type="InterPro" id="IPR028325">
    <property type="entry name" value="VG_K_chnl"/>
</dbReference>
<dbReference type="EMBL" id="CAJRST010041110">
    <property type="protein sequence ID" value="CAG6021498.1"/>
    <property type="molecule type" value="Genomic_DNA"/>
</dbReference>
<feature type="compositionally biased region" description="Polar residues" evidence="16">
    <location>
        <begin position="68"/>
        <end position="78"/>
    </location>
</feature>
<dbReference type="InterPro" id="IPR011333">
    <property type="entry name" value="SKP1/BTB/POZ_sf"/>
</dbReference>
<evidence type="ECO:0000256" key="11">
    <source>
        <dbReference type="ARBA" id="ARBA00023303"/>
    </source>
</evidence>
<evidence type="ECO:0000256" key="16">
    <source>
        <dbReference type="SAM" id="MobiDB-lite"/>
    </source>
</evidence>
<evidence type="ECO:0000259" key="18">
    <source>
        <dbReference type="SMART" id="SM00225"/>
    </source>
</evidence>
<evidence type="ECO:0000256" key="6">
    <source>
        <dbReference type="ARBA" id="ARBA00022882"/>
    </source>
</evidence>
<keyword evidence="5" id="KW-0631">Potassium channel</keyword>
<dbReference type="InterPro" id="IPR003968">
    <property type="entry name" value="K_chnl_volt-dep_Kv"/>
</dbReference>
<dbReference type="GO" id="GO:0008076">
    <property type="term" value="C:voltage-gated potassium channel complex"/>
    <property type="evidence" value="ECO:0007669"/>
    <property type="project" value="InterPro"/>
</dbReference>
<reference evidence="19" key="1">
    <citation type="submission" date="2021-05" db="EMBL/GenBank/DDBJ databases">
        <authorList>
            <person name="Tigano A."/>
        </authorList>
    </citation>
    <scope>NUCLEOTIDE SEQUENCE</scope>
</reference>
<feature type="transmembrane region" description="Helical" evidence="17">
    <location>
        <begin position="337"/>
        <end position="358"/>
    </location>
</feature>
<dbReference type="FunFam" id="1.10.287.70:FF:000002">
    <property type="entry name" value="Potassium voltage-gated channel subfamily a member"/>
    <property type="match status" value="1"/>
</dbReference>
<evidence type="ECO:0000256" key="9">
    <source>
        <dbReference type="ARBA" id="ARBA00023065"/>
    </source>
</evidence>
<feature type="transmembrane region" description="Helical" evidence="17">
    <location>
        <begin position="441"/>
        <end position="462"/>
    </location>
</feature>
<proteinExistence type="inferred from homology"/>
<dbReference type="Pfam" id="PF02214">
    <property type="entry name" value="BTB_2"/>
    <property type="match status" value="1"/>
</dbReference>
<evidence type="ECO:0000256" key="7">
    <source>
        <dbReference type="ARBA" id="ARBA00022958"/>
    </source>
</evidence>
<dbReference type="Gene3D" id="1.20.120.350">
    <property type="entry name" value="Voltage-gated potassium channels. Chain C"/>
    <property type="match status" value="1"/>
</dbReference>
<dbReference type="OrthoDB" id="415460at2759"/>
<protein>
    <recommendedName>
        <fullName evidence="15">Potassium voltage-gated channel subfamily A member 10</fullName>
    </recommendedName>
</protein>
<comment type="function">
    <text evidence="13">Voltage-gated potassium ion channel that mediates K(+) permeability of excitable membranes. When opened in response to the voltage difference across the membrane, KCNA10 channel selectively allows the flow of potassium ions across the membrane down their electrochemical gradient.</text>
</comment>
<keyword evidence="11" id="KW-0407">Ion channel</keyword>
<dbReference type="InterPro" id="IPR005821">
    <property type="entry name" value="Ion_trans_dom"/>
</dbReference>
<keyword evidence="3" id="KW-0633">Potassium transport</keyword>
<dbReference type="InterPro" id="IPR003972">
    <property type="entry name" value="K_chnl_volt-dep_Kv1"/>
</dbReference>
<dbReference type="InterPro" id="IPR000210">
    <property type="entry name" value="BTB/POZ_dom"/>
</dbReference>
<evidence type="ECO:0000256" key="3">
    <source>
        <dbReference type="ARBA" id="ARBA00022538"/>
    </source>
</evidence>
<keyword evidence="10 17" id="KW-0472">Membrane</keyword>
<keyword evidence="4 17" id="KW-0812">Transmembrane</keyword>
<organism evidence="19 20">
    <name type="scientific">Menidia menidia</name>
    <name type="common">Atlantic silverside</name>
    <dbReference type="NCBI Taxonomy" id="238744"/>
    <lineage>
        <taxon>Eukaryota</taxon>
        <taxon>Metazoa</taxon>
        <taxon>Chordata</taxon>
        <taxon>Craniata</taxon>
        <taxon>Vertebrata</taxon>
        <taxon>Euteleostomi</taxon>
        <taxon>Actinopterygii</taxon>
        <taxon>Neopterygii</taxon>
        <taxon>Teleostei</taxon>
        <taxon>Neoteleostei</taxon>
        <taxon>Acanthomorphata</taxon>
        <taxon>Ovalentaria</taxon>
        <taxon>Atherinomorphae</taxon>
        <taxon>Atheriniformes</taxon>
        <taxon>Atherinopsidae</taxon>
        <taxon>Menidiinae</taxon>
        <taxon>Menidia</taxon>
    </lineage>
</organism>
<evidence type="ECO:0000256" key="15">
    <source>
        <dbReference type="ARBA" id="ARBA00070812"/>
    </source>
</evidence>
<keyword evidence="2" id="KW-0813">Transport</keyword>
<dbReference type="Pfam" id="PF00520">
    <property type="entry name" value="Ion_trans"/>
    <property type="match status" value="1"/>
</dbReference>
<dbReference type="GO" id="GO:0005251">
    <property type="term" value="F:delayed rectifier potassium channel activity"/>
    <property type="evidence" value="ECO:0007669"/>
    <property type="project" value="TreeGrafter"/>
</dbReference>
<evidence type="ECO:0000256" key="17">
    <source>
        <dbReference type="SAM" id="Phobius"/>
    </source>
</evidence>
<evidence type="ECO:0000256" key="5">
    <source>
        <dbReference type="ARBA" id="ARBA00022826"/>
    </source>
</evidence>
<comment type="catalytic activity">
    <reaction evidence="12">
        <text>K(+)(in) = K(+)(out)</text>
        <dbReference type="Rhea" id="RHEA:29463"/>
        <dbReference type="ChEBI" id="CHEBI:29103"/>
    </reaction>
</comment>
<dbReference type="Gene3D" id="1.10.287.70">
    <property type="match status" value="1"/>
</dbReference>
<dbReference type="PANTHER" id="PTHR11537">
    <property type="entry name" value="VOLTAGE-GATED POTASSIUM CHANNEL"/>
    <property type="match status" value="1"/>
</dbReference>
<sequence>MEVALVDFESLEDLDGSLEDETDETTALTVDMPPEQSNQDINYLLQAPRLSSTPCAYSPVPSYIWESTSSSPIPQSQRLGVPQSPAMPSSDRKGRSSCASMISNWNLLLNSEGVKESETIFSRLAKECCEDLFVDKRGLDDGDQKVIINIAGLRFETQLKTLDQFPDTLLGDSLKRMDYFDPMRNEYFFDRNRPSFDGILYYYQSGGKVRRPANVPLDVFADEIVFYELGNEAMEQFREEEGFIKDAEIPLPTKDIYRQLWLLFEYPESSNAARGVALVSVLVIVISIIIFCMETLPEFRDDSELPVPTAILPFNQSRGHSSTPPSGVKLTTFSDPFFFIETTCITWFFFELCIRFVVCPSKSDFFHNIMNVIDIISIIPYFVTLITELVTTPVESSGQNMSLAILRIIRLVRVFRIFKLSRHSKGLQILGQTLKASMRELGLLIFFLFIGVILFSSAIYFAEVDEPNTQFVSIPDGFWWAVVTMTTVGYGDMCPITMGGKIVGTLCAIAGVLTIALPVPVIVSNFNYFYHRETEAEDKLPMVDALEQAINTETSTRQGSNASLNKVNGV</sequence>
<feature type="transmembrane region" description="Helical" evidence="17">
    <location>
        <begin position="502"/>
        <end position="523"/>
    </location>
</feature>
<dbReference type="GO" id="GO:0051260">
    <property type="term" value="P:protein homooligomerization"/>
    <property type="evidence" value="ECO:0007669"/>
    <property type="project" value="InterPro"/>
</dbReference>
<evidence type="ECO:0000256" key="14">
    <source>
        <dbReference type="ARBA" id="ARBA00060824"/>
    </source>
</evidence>
<evidence type="ECO:0000256" key="1">
    <source>
        <dbReference type="ARBA" id="ARBA00004141"/>
    </source>
</evidence>
<feature type="region of interest" description="Disordered" evidence="16">
    <location>
        <begin position="68"/>
        <end position="93"/>
    </location>
</feature>
<accession>A0A8S4C2A5</accession>
<dbReference type="GO" id="GO:0001508">
    <property type="term" value="P:action potential"/>
    <property type="evidence" value="ECO:0007669"/>
    <property type="project" value="TreeGrafter"/>
</dbReference>
<evidence type="ECO:0000256" key="10">
    <source>
        <dbReference type="ARBA" id="ARBA00023136"/>
    </source>
</evidence>
<dbReference type="SMART" id="SM00225">
    <property type="entry name" value="BTB"/>
    <property type="match status" value="1"/>
</dbReference>
<dbReference type="Gene3D" id="3.30.710.10">
    <property type="entry name" value="Potassium Channel Kv1.1, Chain A"/>
    <property type="match status" value="1"/>
</dbReference>
<dbReference type="AlphaFoldDB" id="A0A8S4C2A5"/>
<dbReference type="PRINTS" id="PR00169">
    <property type="entry name" value="KCHANNEL"/>
</dbReference>
<name>A0A8S4C2A5_9TELE</name>
<keyword evidence="7" id="KW-0630">Potassium</keyword>
<dbReference type="PRINTS" id="PR01491">
    <property type="entry name" value="KVCHANNEL"/>
</dbReference>
<gene>
    <name evidence="19" type="ORF">MMEN_LOCUS21697</name>
</gene>
<dbReference type="FunFam" id="3.30.710.10:FF:000012">
    <property type="entry name" value="Potassium voltage-gated channel subfamily A member 10"/>
    <property type="match status" value="1"/>
</dbReference>
<dbReference type="PANTHER" id="PTHR11537:SF44">
    <property type="entry name" value="POTASSIUM VOLTAGE-GATED CHANNEL SUBFAMILY A MEMBER 10"/>
    <property type="match status" value="1"/>
</dbReference>
<dbReference type="InterPro" id="IPR027359">
    <property type="entry name" value="Volt_channel_dom_sf"/>
</dbReference>
<evidence type="ECO:0000256" key="8">
    <source>
        <dbReference type="ARBA" id="ARBA00022989"/>
    </source>
</evidence>
<evidence type="ECO:0000256" key="4">
    <source>
        <dbReference type="ARBA" id="ARBA00022692"/>
    </source>
</evidence>
<feature type="domain" description="BTB" evidence="18">
    <location>
        <begin position="144"/>
        <end position="244"/>
    </location>
</feature>
<dbReference type="SUPFAM" id="SSF81324">
    <property type="entry name" value="Voltage-gated potassium channels"/>
    <property type="match status" value="1"/>
</dbReference>
<evidence type="ECO:0000313" key="20">
    <source>
        <dbReference type="Proteomes" id="UP000677803"/>
    </source>
</evidence>
<feature type="transmembrane region" description="Helical" evidence="17">
    <location>
        <begin position="365"/>
        <end position="383"/>
    </location>
</feature>
<feature type="transmembrane region" description="Helical" evidence="17">
    <location>
        <begin position="276"/>
        <end position="296"/>
    </location>
</feature>
<dbReference type="FunFam" id="1.20.120.350:FF:000033">
    <property type="entry name" value="potassium voltage-gated channel subfamily A member 10"/>
    <property type="match status" value="1"/>
</dbReference>
<keyword evidence="20" id="KW-1185">Reference proteome</keyword>
<keyword evidence="8 17" id="KW-1133">Transmembrane helix</keyword>
<keyword evidence="6" id="KW-0851">Voltage-gated channel</keyword>
<comment type="subcellular location">
    <subcellularLocation>
        <location evidence="1">Membrane</location>
        <topology evidence="1">Multi-pass membrane protein</topology>
    </subcellularLocation>
</comment>
<evidence type="ECO:0000313" key="19">
    <source>
        <dbReference type="EMBL" id="CAG6021498.1"/>
    </source>
</evidence>
<evidence type="ECO:0000256" key="12">
    <source>
        <dbReference type="ARBA" id="ARBA00034430"/>
    </source>
</evidence>
<dbReference type="PRINTS" id="PR01496">
    <property type="entry name" value="SHAKERCHANEL"/>
</dbReference>
<evidence type="ECO:0000256" key="13">
    <source>
        <dbReference type="ARBA" id="ARBA00059742"/>
    </source>
</evidence>
<keyword evidence="9" id="KW-0406">Ion transport</keyword>
<dbReference type="InterPro" id="IPR003131">
    <property type="entry name" value="T1-type_BTB"/>
</dbReference>
<dbReference type="Proteomes" id="UP000677803">
    <property type="component" value="Unassembled WGS sequence"/>
</dbReference>
<evidence type="ECO:0000256" key="2">
    <source>
        <dbReference type="ARBA" id="ARBA00022448"/>
    </source>
</evidence>
<dbReference type="SUPFAM" id="SSF54695">
    <property type="entry name" value="POZ domain"/>
    <property type="match status" value="1"/>
</dbReference>
<comment type="caution">
    <text evidence="19">The sequence shown here is derived from an EMBL/GenBank/DDBJ whole genome shotgun (WGS) entry which is preliminary data.</text>
</comment>
<comment type="similarity">
    <text evidence="14">Belongs to the potassium channel family. A (Shaker) (TC 1.A.1.2) subfamily. Kv1.8/KCNA10 sub-subfamily.</text>
</comment>